<dbReference type="EMBL" id="BLKY01000001">
    <property type="protein sequence ID" value="GFG87889.1"/>
    <property type="molecule type" value="Genomic_DNA"/>
</dbReference>
<gene>
    <name evidence="2" type="ORF">MALGJ_45650</name>
</gene>
<sequence>MSMRRWLAEAFRDFNAAVGLTAAHDYDLLDEPSAPATASPWPPQLADTSTQRPSGGTAGLRSVDGPTALGGTAGAVGHPQTSVVSELRAHNSADRPAPSSTTIASGHGTPQSAGAGHPSQYPLTDVEAAGAEWLNTLRTLLARLGDTCADVVEHIERLDPTPTGLARAAAVTDLDTHRR</sequence>
<name>A0A7I9YH07_MYCAL</name>
<comment type="caution">
    <text evidence="2">The sequence shown here is derived from an EMBL/GenBank/DDBJ whole genome shotgun (WGS) entry which is preliminary data.</text>
</comment>
<protein>
    <submittedName>
        <fullName evidence="2">Uncharacterized protein</fullName>
    </submittedName>
</protein>
<feature type="compositionally biased region" description="Polar residues" evidence="1">
    <location>
        <begin position="98"/>
        <end position="112"/>
    </location>
</feature>
<dbReference type="RefSeq" id="WP_133054421.1">
    <property type="nucleotide sequence ID" value="NZ_BLKY01000001.1"/>
</dbReference>
<feature type="region of interest" description="Disordered" evidence="1">
    <location>
        <begin position="31"/>
        <end position="122"/>
    </location>
</feature>
<organism evidence="2 3">
    <name type="scientific">Mycolicibacter algericus</name>
    <name type="common">Mycobacterium algericum</name>
    <dbReference type="NCBI Taxonomy" id="1288388"/>
    <lineage>
        <taxon>Bacteria</taxon>
        <taxon>Bacillati</taxon>
        <taxon>Actinomycetota</taxon>
        <taxon>Actinomycetes</taxon>
        <taxon>Mycobacteriales</taxon>
        <taxon>Mycobacteriaceae</taxon>
        <taxon>Mycolicibacter</taxon>
    </lineage>
</organism>
<reference evidence="2 3" key="1">
    <citation type="journal article" date="2019" name="Emerg. Microbes Infect.">
        <title>Comprehensive subspecies identification of 175 nontuberculous mycobacteria species based on 7547 genomic profiles.</title>
        <authorList>
            <person name="Matsumoto Y."/>
            <person name="Kinjo T."/>
            <person name="Motooka D."/>
            <person name="Nabeya D."/>
            <person name="Jung N."/>
            <person name="Uechi K."/>
            <person name="Horii T."/>
            <person name="Iida T."/>
            <person name="Fujita J."/>
            <person name="Nakamura S."/>
        </authorList>
    </citation>
    <scope>NUCLEOTIDE SEQUENCE [LARGE SCALE GENOMIC DNA]</scope>
    <source>
        <strain evidence="2 3">JCM 30723</strain>
    </source>
</reference>
<evidence type="ECO:0000313" key="3">
    <source>
        <dbReference type="Proteomes" id="UP000465305"/>
    </source>
</evidence>
<evidence type="ECO:0000256" key="1">
    <source>
        <dbReference type="SAM" id="MobiDB-lite"/>
    </source>
</evidence>
<accession>A0A7I9YH07</accession>
<evidence type="ECO:0000313" key="2">
    <source>
        <dbReference type="EMBL" id="GFG87889.1"/>
    </source>
</evidence>
<dbReference type="Proteomes" id="UP000465305">
    <property type="component" value="Unassembled WGS sequence"/>
</dbReference>
<proteinExistence type="predicted"/>
<dbReference type="AlphaFoldDB" id="A0A7I9YH07"/>